<dbReference type="EMBL" id="MU865348">
    <property type="protein sequence ID" value="KAK4226400.1"/>
    <property type="molecule type" value="Genomic_DNA"/>
</dbReference>
<dbReference type="Pfam" id="PF16015">
    <property type="entry name" value="Promethin"/>
    <property type="match status" value="1"/>
</dbReference>
<feature type="transmembrane region" description="Helical" evidence="1">
    <location>
        <begin position="77"/>
        <end position="100"/>
    </location>
</feature>
<keyword evidence="3" id="KW-1185">Reference proteome</keyword>
<keyword evidence="1" id="KW-1133">Transmembrane helix</keyword>
<accession>A0AAN7H149</accession>
<comment type="caution">
    <text evidence="2">The sequence shown here is derived from an EMBL/GenBank/DDBJ whole genome shotgun (WGS) entry which is preliminary data.</text>
</comment>
<feature type="transmembrane region" description="Helical" evidence="1">
    <location>
        <begin position="106"/>
        <end position="128"/>
    </location>
</feature>
<organism evidence="2 3">
    <name type="scientific">Podospora fimiseda</name>
    <dbReference type="NCBI Taxonomy" id="252190"/>
    <lineage>
        <taxon>Eukaryota</taxon>
        <taxon>Fungi</taxon>
        <taxon>Dikarya</taxon>
        <taxon>Ascomycota</taxon>
        <taxon>Pezizomycotina</taxon>
        <taxon>Sordariomycetes</taxon>
        <taxon>Sordariomycetidae</taxon>
        <taxon>Sordariales</taxon>
        <taxon>Podosporaceae</taxon>
        <taxon>Podospora</taxon>
    </lineage>
</organism>
<keyword evidence="1" id="KW-0472">Membrane</keyword>
<evidence type="ECO:0000256" key="1">
    <source>
        <dbReference type="SAM" id="Phobius"/>
    </source>
</evidence>
<reference evidence="2" key="2">
    <citation type="submission" date="2023-05" db="EMBL/GenBank/DDBJ databases">
        <authorList>
            <consortium name="Lawrence Berkeley National Laboratory"/>
            <person name="Steindorff A."/>
            <person name="Hensen N."/>
            <person name="Bonometti L."/>
            <person name="Westerberg I."/>
            <person name="Brannstrom I.O."/>
            <person name="Guillou S."/>
            <person name="Cros-Aarteil S."/>
            <person name="Calhoun S."/>
            <person name="Haridas S."/>
            <person name="Kuo A."/>
            <person name="Mondo S."/>
            <person name="Pangilinan J."/>
            <person name="Riley R."/>
            <person name="Labutti K."/>
            <person name="Andreopoulos B."/>
            <person name="Lipzen A."/>
            <person name="Chen C."/>
            <person name="Yanf M."/>
            <person name="Daum C."/>
            <person name="Ng V."/>
            <person name="Clum A."/>
            <person name="Ohm R."/>
            <person name="Martin F."/>
            <person name="Silar P."/>
            <person name="Natvig D."/>
            <person name="Lalanne C."/>
            <person name="Gautier V."/>
            <person name="Ament-Velasquez S.L."/>
            <person name="Kruys A."/>
            <person name="Hutchinson M.I."/>
            <person name="Powell A.J."/>
            <person name="Barry K."/>
            <person name="Miller A.N."/>
            <person name="Grigoriev I.V."/>
            <person name="Debuchy R."/>
            <person name="Gladieux P."/>
            <person name="Thoren M.H."/>
            <person name="Johannesson H."/>
        </authorList>
    </citation>
    <scope>NUCLEOTIDE SEQUENCE</scope>
    <source>
        <strain evidence="2">CBS 990.96</strain>
    </source>
</reference>
<protein>
    <submittedName>
        <fullName evidence="2">Uncharacterized protein</fullName>
    </submittedName>
</protein>
<name>A0AAN7H149_9PEZI</name>
<proteinExistence type="predicted"/>
<feature type="transmembrane region" description="Helical" evidence="1">
    <location>
        <begin position="51"/>
        <end position="70"/>
    </location>
</feature>
<sequence>MKPSQTSPPSSSRLSSLLSFASQQFNRIAPPETRSKLYSQTSQFASARPLVFSFLATQLLLSFIPLLLFISFSISTILFSLAAALFFSLFWLGVAALFLIPTLCVIGGIGVLFWVWGVGSYVAGKWALGVLNTYLSSTSPNSSAVAPPKYEAGPSKKVKDVKWAEEFSGIKNESAAAAPPYVNGNGKEKGDYVKVENKFEVLGTD</sequence>
<dbReference type="AlphaFoldDB" id="A0AAN7H149"/>
<dbReference type="Proteomes" id="UP001301958">
    <property type="component" value="Unassembled WGS sequence"/>
</dbReference>
<keyword evidence="1" id="KW-0812">Transmembrane</keyword>
<evidence type="ECO:0000313" key="3">
    <source>
        <dbReference type="Proteomes" id="UP001301958"/>
    </source>
</evidence>
<evidence type="ECO:0000313" key="2">
    <source>
        <dbReference type="EMBL" id="KAK4226400.1"/>
    </source>
</evidence>
<reference evidence="2" key="1">
    <citation type="journal article" date="2023" name="Mol. Phylogenet. Evol.">
        <title>Genome-scale phylogeny and comparative genomics of the fungal order Sordariales.</title>
        <authorList>
            <person name="Hensen N."/>
            <person name="Bonometti L."/>
            <person name="Westerberg I."/>
            <person name="Brannstrom I.O."/>
            <person name="Guillou S."/>
            <person name="Cros-Aarteil S."/>
            <person name="Calhoun S."/>
            <person name="Haridas S."/>
            <person name="Kuo A."/>
            <person name="Mondo S."/>
            <person name="Pangilinan J."/>
            <person name="Riley R."/>
            <person name="LaButti K."/>
            <person name="Andreopoulos B."/>
            <person name="Lipzen A."/>
            <person name="Chen C."/>
            <person name="Yan M."/>
            <person name="Daum C."/>
            <person name="Ng V."/>
            <person name="Clum A."/>
            <person name="Steindorff A."/>
            <person name="Ohm R.A."/>
            <person name="Martin F."/>
            <person name="Silar P."/>
            <person name="Natvig D.O."/>
            <person name="Lalanne C."/>
            <person name="Gautier V."/>
            <person name="Ament-Velasquez S.L."/>
            <person name="Kruys A."/>
            <person name="Hutchinson M.I."/>
            <person name="Powell A.J."/>
            <person name="Barry K."/>
            <person name="Miller A.N."/>
            <person name="Grigoriev I.V."/>
            <person name="Debuchy R."/>
            <person name="Gladieux P."/>
            <person name="Hiltunen Thoren M."/>
            <person name="Johannesson H."/>
        </authorList>
    </citation>
    <scope>NUCLEOTIDE SEQUENCE</scope>
    <source>
        <strain evidence="2">CBS 990.96</strain>
    </source>
</reference>
<gene>
    <name evidence="2" type="ORF">QBC38DRAFT_230369</name>
</gene>